<dbReference type="GO" id="GO:0007165">
    <property type="term" value="P:signal transduction"/>
    <property type="evidence" value="ECO:0007669"/>
    <property type="project" value="UniProtKB-KW"/>
</dbReference>
<dbReference type="SUPFAM" id="SSF58104">
    <property type="entry name" value="Methyl-accepting chemotaxis protein (MCP) signaling domain"/>
    <property type="match status" value="1"/>
</dbReference>
<accession>A0A1R1IC42</accession>
<dbReference type="EMBL" id="MTHD01000001">
    <property type="protein sequence ID" value="OMG56220.1"/>
    <property type="molecule type" value="Genomic_DNA"/>
</dbReference>
<evidence type="ECO:0000256" key="1">
    <source>
        <dbReference type="ARBA" id="ARBA00004370"/>
    </source>
</evidence>
<keyword evidence="2 4" id="KW-0807">Transducer</keyword>
<comment type="subcellular location">
    <subcellularLocation>
        <location evidence="1">Membrane</location>
    </subcellularLocation>
</comment>
<dbReference type="InterPro" id="IPR004090">
    <property type="entry name" value="Chemotax_Me-accpt_rcpt"/>
</dbReference>
<dbReference type="PANTHER" id="PTHR32089:SF112">
    <property type="entry name" value="LYSOZYME-LIKE PROTEIN-RELATED"/>
    <property type="match status" value="1"/>
</dbReference>
<name>A0A1R1IC42_9RHOO</name>
<comment type="similarity">
    <text evidence="3">Belongs to the methyl-accepting chemotaxis (MCP) protein family.</text>
</comment>
<evidence type="ECO:0000259" key="6">
    <source>
        <dbReference type="PROSITE" id="PS50111"/>
    </source>
</evidence>
<dbReference type="GO" id="GO:0004888">
    <property type="term" value="F:transmembrane signaling receptor activity"/>
    <property type="evidence" value="ECO:0007669"/>
    <property type="project" value="InterPro"/>
</dbReference>
<dbReference type="AlphaFoldDB" id="A0A1R1IC42"/>
<evidence type="ECO:0000313" key="8">
    <source>
        <dbReference type="Proteomes" id="UP000187526"/>
    </source>
</evidence>
<keyword evidence="5" id="KW-1133">Transmembrane helix</keyword>
<gene>
    <name evidence="7" type="ORF">BJN45_00880</name>
</gene>
<dbReference type="PROSITE" id="PS50111">
    <property type="entry name" value="CHEMOTAXIS_TRANSDUC_2"/>
    <property type="match status" value="1"/>
</dbReference>
<dbReference type="GO" id="GO:0006935">
    <property type="term" value="P:chemotaxis"/>
    <property type="evidence" value="ECO:0007669"/>
    <property type="project" value="InterPro"/>
</dbReference>
<feature type="domain" description="Methyl-accepting transducer" evidence="6">
    <location>
        <begin position="265"/>
        <end position="501"/>
    </location>
</feature>
<dbReference type="Proteomes" id="UP000187526">
    <property type="component" value="Unassembled WGS sequence"/>
</dbReference>
<evidence type="ECO:0000256" key="3">
    <source>
        <dbReference type="ARBA" id="ARBA00029447"/>
    </source>
</evidence>
<dbReference type="CDD" id="cd11386">
    <property type="entry name" value="MCP_signal"/>
    <property type="match status" value="1"/>
</dbReference>
<dbReference type="RefSeq" id="WP_076091160.1">
    <property type="nucleotide sequence ID" value="NZ_MTHD01000001.1"/>
</dbReference>
<keyword evidence="5" id="KW-0812">Transmembrane</keyword>
<evidence type="ECO:0000256" key="5">
    <source>
        <dbReference type="SAM" id="Phobius"/>
    </source>
</evidence>
<dbReference type="InterPro" id="IPR004089">
    <property type="entry name" value="MCPsignal_dom"/>
</dbReference>
<reference evidence="7 8" key="1">
    <citation type="submission" date="2016-10" db="EMBL/GenBank/DDBJ databases">
        <title>Alkaliphiles isolated from bioreactors.</title>
        <authorList>
            <person name="Salah Z."/>
            <person name="Rout S.P."/>
            <person name="Humphreys P.N."/>
        </authorList>
    </citation>
    <scope>NUCLEOTIDE SEQUENCE [LARGE SCALE GENOMIC DNA]</scope>
    <source>
        <strain evidence="7 8">ZS02</strain>
    </source>
</reference>
<protein>
    <recommendedName>
        <fullName evidence="6">Methyl-accepting transducer domain-containing protein</fullName>
    </recommendedName>
</protein>
<dbReference type="Gene3D" id="1.10.287.950">
    <property type="entry name" value="Methyl-accepting chemotaxis protein"/>
    <property type="match status" value="1"/>
</dbReference>
<dbReference type="GO" id="GO:0016020">
    <property type="term" value="C:membrane"/>
    <property type="evidence" value="ECO:0007669"/>
    <property type="project" value="UniProtKB-SubCell"/>
</dbReference>
<dbReference type="STRING" id="418702.BJN45_00880"/>
<dbReference type="Pfam" id="PF00015">
    <property type="entry name" value="MCPsignal"/>
    <property type="match status" value="1"/>
</dbReference>
<keyword evidence="5" id="KW-0472">Membrane</keyword>
<dbReference type="PRINTS" id="PR00260">
    <property type="entry name" value="CHEMTRNSDUCR"/>
</dbReference>
<feature type="transmembrane region" description="Helical" evidence="5">
    <location>
        <begin position="7"/>
        <end position="29"/>
    </location>
</feature>
<organism evidence="7 8">
    <name type="scientific">Azonexus hydrophilus</name>
    <dbReference type="NCBI Taxonomy" id="418702"/>
    <lineage>
        <taxon>Bacteria</taxon>
        <taxon>Pseudomonadati</taxon>
        <taxon>Pseudomonadota</taxon>
        <taxon>Betaproteobacteria</taxon>
        <taxon>Rhodocyclales</taxon>
        <taxon>Azonexaceae</taxon>
        <taxon>Azonexus</taxon>
    </lineage>
</organism>
<comment type="caution">
    <text evidence="7">The sequence shown here is derived from an EMBL/GenBank/DDBJ whole genome shotgun (WGS) entry which is preliminary data.</text>
</comment>
<keyword evidence="8" id="KW-1185">Reference proteome</keyword>
<evidence type="ECO:0000313" key="7">
    <source>
        <dbReference type="EMBL" id="OMG56220.1"/>
    </source>
</evidence>
<dbReference type="SMART" id="SM00283">
    <property type="entry name" value="MA"/>
    <property type="match status" value="1"/>
</dbReference>
<dbReference type="FunFam" id="1.10.287.950:FF:000001">
    <property type="entry name" value="Methyl-accepting chemotaxis sensory transducer"/>
    <property type="match status" value="1"/>
</dbReference>
<dbReference type="OrthoDB" id="9177860at2"/>
<sequence length="537" mass="57414">MSFRNRLLLGMALIIAAFIAAIVVSYSGLRATSTSFGEFLDGTGALRQDYSEMYAQGLQMGQALRNITLDPENPKAYKNLEKARDDFAKARQSALVRAATVEGFASSLAALEAMAAAQAEAQKEVMAALKEGRLDDAKSLINTKETPAWRKLKQALLDDLDVLTQKTQEERSRVTEAAEHRQLITLLLTALAIVIGGVSAFTTLAYVRRELGGEPAYAREVAHAVATGDLSQAITVSSGQQDSLLGALASMQTQLRQLVGTLAEHARDVEQSVQRVNDATQQVSAGSEQQLSYAQDMVSNVHNLANGLKDVMQAVNEAERIVGESSDTSSNGAELASRAATETEAMAGSVKTTAAHIQELGAQSARISSILGVISDIASQTNLLALNAAIEAARAGEQGRGFAVVADEVRKLAERTAQSTAEISSMVESIQSGTQRAVEGMESGLLQVGESVELSNQSRDAFNRMKGSSQDVNLVVQQIARAISVENDNERAIESHVEQVRNLIEQNDQALRKVVDTASRLNAVSAALTQAISRFRL</sequence>
<dbReference type="PANTHER" id="PTHR32089">
    <property type="entry name" value="METHYL-ACCEPTING CHEMOTAXIS PROTEIN MCPB"/>
    <property type="match status" value="1"/>
</dbReference>
<proteinExistence type="inferred from homology"/>
<evidence type="ECO:0000256" key="2">
    <source>
        <dbReference type="ARBA" id="ARBA00023224"/>
    </source>
</evidence>
<evidence type="ECO:0000256" key="4">
    <source>
        <dbReference type="PROSITE-ProRule" id="PRU00284"/>
    </source>
</evidence>